<gene>
    <name evidence="2" type="ORF">JOF54_003936</name>
</gene>
<protein>
    <submittedName>
        <fullName evidence="2">Uncharacterized protein</fullName>
    </submittedName>
</protein>
<proteinExistence type="predicted"/>
<evidence type="ECO:0000313" key="3">
    <source>
        <dbReference type="Proteomes" id="UP000758168"/>
    </source>
</evidence>
<keyword evidence="1" id="KW-0812">Transmembrane</keyword>
<organism evidence="2 3">
    <name type="scientific">Microlunatus capsulatus</name>
    <dbReference type="NCBI Taxonomy" id="99117"/>
    <lineage>
        <taxon>Bacteria</taxon>
        <taxon>Bacillati</taxon>
        <taxon>Actinomycetota</taxon>
        <taxon>Actinomycetes</taxon>
        <taxon>Propionibacteriales</taxon>
        <taxon>Propionibacteriaceae</taxon>
        <taxon>Microlunatus</taxon>
    </lineage>
</organism>
<sequence length="84" mass="9821">MFEIPWLVVVVAALLVATLFAAVLRAERAGQRRWRQQTSRPGWWAPAEEQERLQRILARNPSYDERTGLTSDPELARWLHDNRP</sequence>
<reference evidence="2 3" key="1">
    <citation type="submission" date="2021-03" db="EMBL/GenBank/DDBJ databases">
        <title>Sequencing the genomes of 1000 actinobacteria strains.</title>
        <authorList>
            <person name="Klenk H.-P."/>
        </authorList>
    </citation>
    <scope>NUCLEOTIDE SEQUENCE [LARGE SCALE GENOMIC DNA]</scope>
    <source>
        <strain evidence="2 3">DSM 12936</strain>
    </source>
</reference>
<dbReference type="Proteomes" id="UP000758168">
    <property type="component" value="Unassembled WGS sequence"/>
</dbReference>
<evidence type="ECO:0000313" key="2">
    <source>
        <dbReference type="EMBL" id="MBP2419014.1"/>
    </source>
</evidence>
<dbReference type="EMBL" id="JAGIOB010000001">
    <property type="protein sequence ID" value="MBP2419014.1"/>
    <property type="molecule type" value="Genomic_DNA"/>
</dbReference>
<name>A0ABS4ZDA7_9ACTN</name>
<keyword evidence="1" id="KW-0472">Membrane</keyword>
<keyword evidence="3" id="KW-1185">Reference proteome</keyword>
<keyword evidence="1" id="KW-1133">Transmembrane helix</keyword>
<accession>A0ABS4ZDA7</accession>
<evidence type="ECO:0000256" key="1">
    <source>
        <dbReference type="SAM" id="Phobius"/>
    </source>
</evidence>
<feature type="transmembrane region" description="Helical" evidence="1">
    <location>
        <begin position="6"/>
        <end position="26"/>
    </location>
</feature>
<comment type="caution">
    <text evidence="2">The sequence shown here is derived from an EMBL/GenBank/DDBJ whole genome shotgun (WGS) entry which is preliminary data.</text>
</comment>
<dbReference type="RefSeq" id="WP_210059062.1">
    <property type="nucleotide sequence ID" value="NZ_BAAAMH010000011.1"/>
</dbReference>